<dbReference type="GO" id="GO:0005576">
    <property type="term" value="C:extracellular region"/>
    <property type="evidence" value="ECO:0007669"/>
    <property type="project" value="InterPro"/>
</dbReference>
<dbReference type="Pfam" id="PF00188">
    <property type="entry name" value="CAP"/>
    <property type="match status" value="1"/>
</dbReference>
<dbReference type="InterPro" id="IPR018244">
    <property type="entry name" value="Allrgn_V5/Tpx1_CS"/>
</dbReference>
<dbReference type="AlphaFoldDB" id="A0A6G1Q1E5"/>
<name>A0A6G1Q1E5_CHAAH</name>
<organism evidence="2 3">
    <name type="scientific">Channa argus</name>
    <name type="common">Northern snakehead</name>
    <name type="synonym">Ophicephalus argus</name>
    <dbReference type="NCBI Taxonomy" id="215402"/>
    <lineage>
        <taxon>Eukaryota</taxon>
        <taxon>Metazoa</taxon>
        <taxon>Chordata</taxon>
        <taxon>Craniata</taxon>
        <taxon>Vertebrata</taxon>
        <taxon>Euteleostomi</taxon>
        <taxon>Actinopterygii</taxon>
        <taxon>Neopterygii</taxon>
        <taxon>Teleostei</taxon>
        <taxon>Neoteleostei</taxon>
        <taxon>Acanthomorphata</taxon>
        <taxon>Anabantaria</taxon>
        <taxon>Anabantiformes</taxon>
        <taxon>Channoidei</taxon>
        <taxon>Channidae</taxon>
        <taxon>Channa</taxon>
    </lineage>
</organism>
<dbReference type="Gene3D" id="3.40.33.10">
    <property type="entry name" value="CAP"/>
    <property type="match status" value="2"/>
</dbReference>
<dbReference type="PROSITE" id="PS01009">
    <property type="entry name" value="CRISP_1"/>
    <property type="match status" value="1"/>
</dbReference>
<dbReference type="Proteomes" id="UP000503349">
    <property type="component" value="Chromosome 11"/>
</dbReference>
<gene>
    <name evidence="2" type="ORF">EXN66_Car011966</name>
</gene>
<evidence type="ECO:0000313" key="2">
    <source>
        <dbReference type="EMBL" id="KAF3696289.1"/>
    </source>
</evidence>
<dbReference type="SMART" id="SM00198">
    <property type="entry name" value="SCP"/>
    <property type="match status" value="1"/>
</dbReference>
<evidence type="ECO:0000259" key="1">
    <source>
        <dbReference type="SMART" id="SM00198"/>
    </source>
</evidence>
<proteinExistence type="predicted"/>
<dbReference type="InterPro" id="IPR014044">
    <property type="entry name" value="CAP_dom"/>
</dbReference>
<reference evidence="2 3" key="1">
    <citation type="submission" date="2019-02" db="EMBL/GenBank/DDBJ databases">
        <title>Opniocepnalus argus genome.</title>
        <authorList>
            <person name="Zhou C."/>
            <person name="Xiao S."/>
        </authorList>
    </citation>
    <scope>NUCLEOTIDE SEQUENCE [LARGE SCALE GENOMIC DNA]</scope>
    <source>
        <strain evidence="2">OARG1902GOOAL</strain>
        <tissue evidence="2">Muscle</tissue>
    </source>
</reference>
<protein>
    <submittedName>
        <fullName evidence="2">Golgi-associated plant pathogenesis-related protein 1</fullName>
    </submittedName>
</protein>
<dbReference type="CDD" id="cd05382">
    <property type="entry name" value="CAP_GAPR1-like"/>
    <property type="match status" value="1"/>
</dbReference>
<dbReference type="InterPro" id="IPR034113">
    <property type="entry name" value="SCP_GAPR1-like"/>
</dbReference>
<accession>A0A6G1Q1E5</accession>
<feature type="domain" description="SCP" evidence="1">
    <location>
        <begin position="5"/>
        <end position="111"/>
    </location>
</feature>
<dbReference type="SUPFAM" id="SSF55797">
    <property type="entry name" value="PR-1-like"/>
    <property type="match status" value="1"/>
</dbReference>
<evidence type="ECO:0000313" key="3">
    <source>
        <dbReference type="Proteomes" id="UP000503349"/>
    </source>
</evidence>
<reference evidence="3" key="2">
    <citation type="submission" date="2019-02" db="EMBL/GenBank/DDBJ databases">
        <title>Opniocepnalus argus Var Kimnra genome.</title>
        <authorList>
            <person name="Zhou C."/>
            <person name="Xiao S."/>
        </authorList>
    </citation>
    <scope>NUCLEOTIDE SEQUENCE [LARGE SCALE GENOMIC DNA]</scope>
</reference>
<dbReference type="PANTHER" id="PTHR10334">
    <property type="entry name" value="CYSTEINE-RICH SECRETORY PROTEIN-RELATED"/>
    <property type="match status" value="1"/>
</dbReference>
<dbReference type="EMBL" id="CM015722">
    <property type="protein sequence ID" value="KAF3696289.1"/>
    <property type="molecule type" value="Genomic_DNA"/>
</dbReference>
<dbReference type="InterPro" id="IPR001283">
    <property type="entry name" value="CRISP-related"/>
</dbReference>
<dbReference type="InterPro" id="IPR035940">
    <property type="entry name" value="CAP_sf"/>
</dbReference>
<keyword evidence="3" id="KW-1185">Reference proteome</keyword>
<sequence length="185" mass="20434">MTTESFQQEFLKTHNAYRAKHSAPALKLNAELNASAQSWANHLLATGTLQHSDTKDGENIFTVFSSASLKLTGHFTQVVWKDTTEVGVGMASSGNRAFVVGQYRKPGNMAMPGYFEKNVLPLDECACTITRVIRVMVHSKMTSVSYNKSFGSSNQLFSTLRVKKTSNMAIGYPVLKGEETMETIR</sequence>